<sequence>MYQKDAKNTGAISIKKTEFMVFGPLPSSPPVLLVYGHKVNLVDSFKYVGAVFGSTTRDIFLAHYQRKASKARNVANATFAAEQMIGSLPPSEGVRLYMARVDPHLTFGCEIMLDVDDKGILLLERVQLNFLRRLLHVNRRSERCFLFTETGMMPIRARRVLLALGYLKYILSLSPRTLAHTAFRHQITLTYHGYPCWLSDLRLVLARIRVPPALLANSSLFSCEGVDVVVQLVKDLTASQLDMDLRASSKLWLLQQRVEFDSKGSPLPPTPHAFRHYLKALTIPKHRKAYVHGEIEMG</sequence>
<protein>
    <submittedName>
        <fullName evidence="1">Uncharacterized protein</fullName>
    </submittedName>
</protein>
<proteinExistence type="predicted"/>
<evidence type="ECO:0000313" key="2">
    <source>
        <dbReference type="Proteomes" id="UP001383192"/>
    </source>
</evidence>
<keyword evidence="2" id="KW-1185">Reference proteome</keyword>
<name>A0AAW0CVF0_9AGAR</name>
<evidence type="ECO:0000313" key="1">
    <source>
        <dbReference type="EMBL" id="KAK7044152.1"/>
    </source>
</evidence>
<dbReference type="Proteomes" id="UP001383192">
    <property type="component" value="Unassembled WGS sequence"/>
</dbReference>
<accession>A0AAW0CVF0</accession>
<dbReference type="AlphaFoldDB" id="A0AAW0CVF0"/>
<reference evidence="1 2" key="1">
    <citation type="submission" date="2024-01" db="EMBL/GenBank/DDBJ databases">
        <title>A draft genome for a cacao thread blight-causing isolate of Paramarasmius palmivorus.</title>
        <authorList>
            <person name="Baruah I.K."/>
            <person name="Bukari Y."/>
            <person name="Amoako-Attah I."/>
            <person name="Meinhardt L.W."/>
            <person name="Bailey B.A."/>
            <person name="Cohen S.P."/>
        </authorList>
    </citation>
    <scope>NUCLEOTIDE SEQUENCE [LARGE SCALE GENOMIC DNA]</scope>
    <source>
        <strain evidence="1 2">GH-12</strain>
    </source>
</reference>
<organism evidence="1 2">
    <name type="scientific">Paramarasmius palmivorus</name>
    <dbReference type="NCBI Taxonomy" id="297713"/>
    <lineage>
        <taxon>Eukaryota</taxon>
        <taxon>Fungi</taxon>
        <taxon>Dikarya</taxon>
        <taxon>Basidiomycota</taxon>
        <taxon>Agaricomycotina</taxon>
        <taxon>Agaricomycetes</taxon>
        <taxon>Agaricomycetidae</taxon>
        <taxon>Agaricales</taxon>
        <taxon>Marasmiineae</taxon>
        <taxon>Marasmiaceae</taxon>
        <taxon>Paramarasmius</taxon>
    </lineage>
</organism>
<gene>
    <name evidence="1" type="ORF">VNI00_007872</name>
</gene>
<dbReference type="EMBL" id="JAYKXP010000026">
    <property type="protein sequence ID" value="KAK7044152.1"/>
    <property type="molecule type" value="Genomic_DNA"/>
</dbReference>
<comment type="caution">
    <text evidence="1">The sequence shown here is derived from an EMBL/GenBank/DDBJ whole genome shotgun (WGS) entry which is preliminary data.</text>
</comment>